<dbReference type="PANTHER" id="PTHR43755:SF1">
    <property type="entry name" value="FAD-DEPENDENT PYRIDINE NUCLEOTIDE-DISULPHIDE OXIDOREDUCTASE"/>
    <property type="match status" value="1"/>
</dbReference>
<feature type="domain" description="FAD/NAD(P)-binding" evidence="1">
    <location>
        <begin position="3"/>
        <end position="291"/>
    </location>
</feature>
<dbReference type="Gene3D" id="3.50.50.100">
    <property type="match status" value="1"/>
</dbReference>
<dbReference type="RefSeq" id="WP_265264907.1">
    <property type="nucleotide sequence ID" value="NZ_JAIHOM010000056.1"/>
</dbReference>
<accession>A0ABT3L7Y3</accession>
<organism evidence="2 3">
    <name type="scientific">Spirulina subsalsa FACHB-351</name>
    <dbReference type="NCBI Taxonomy" id="234711"/>
    <lineage>
        <taxon>Bacteria</taxon>
        <taxon>Bacillati</taxon>
        <taxon>Cyanobacteriota</taxon>
        <taxon>Cyanophyceae</taxon>
        <taxon>Spirulinales</taxon>
        <taxon>Spirulinaceae</taxon>
        <taxon>Spirulina</taxon>
    </lineage>
</organism>
<evidence type="ECO:0000313" key="2">
    <source>
        <dbReference type="EMBL" id="MCW6037075.1"/>
    </source>
</evidence>
<dbReference type="InterPro" id="IPR023753">
    <property type="entry name" value="FAD/NAD-binding_dom"/>
</dbReference>
<name>A0ABT3L7Y3_9CYAN</name>
<comment type="caution">
    <text evidence="2">The sequence shown here is derived from an EMBL/GenBank/DDBJ whole genome shotgun (WGS) entry which is preliminary data.</text>
</comment>
<keyword evidence="3" id="KW-1185">Reference proteome</keyword>
<reference evidence="2 3" key="1">
    <citation type="submission" date="2021-08" db="EMBL/GenBank/DDBJ databases">
        <title>Draft genome sequence of Spirulina subsalsa with high tolerance to salinity and hype-accumulation of phycocyanin.</title>
        <authorList>
            <person name="Pei H."/>
            <person name="Jiang L."/>
        </authorList>
    </citation>
    <scope>NUCLEOTIDE SEQUENCE [LARGE SCALE GENOMIC DNA]</scope>
    <source>
        <strain evidence="2 3">FACHB-351</strain>
    </source>
</reference>
<sequence length="437" mass="47907">MAHVVVIGAGLGGLPAAYELRHLLPTRHQVTLISEQSKFTFIPGLIRVALDLKPLSHVQLDLPKLARRHGLNFIPSRVTQFDPHNQRITTADGQTLQYDYVVIATGASLNLAAIPGLGPHGGYSHSVCTPEHALQARQGWLKFLENPGSLVVGAAPEAGCFGPAYEFILMADWELRRRGLRDKATLTYITPEPYTGHLGVGGVKNARELTVSLLEERGIKTLDNTRIAEVHPNRITLGNGQHIFSDYAMILPSFLGAKFIRDIPQLGTEKGFIPVTPTYHHPKFPQIYAVGVSVHLTQPEKTPIPMGLPKSGEMAEAMAVAVAHNIAIELGIIQAKPTTPTLEALCFAEFGNTGIAYMAVPVIPDPTTGQRRYSTALKGPWVNWTKAIFEEYFMLKMRFGMGLPWFEKLGLQLLFGVSLVKHLSPQEQQELRSAISG</sequence>
<dbReference type="Pfam" id="PF07992">
    <property type="entry name" value="Pyr_redox_2"/>
    <property type="match status" value="1"/>
</dbReference>
<dbReference type="InterPro" id="IPR052541">
    <property type="entry name" value="SQRD"/>
</dbReference>
<dbReference type="InterPro" id="IPR036188">
    <property type="entry name" value="FAD/NAD-bd_sf"/>
</dbReference>
<dbReference type="PRINTS" id="PR00368">
    <property type="entry name" value="FADPNR"/>
</dbReference>
<dbReference type="PANTHER" id="PTHR43755">
    <property type="match status" value="1"/>
</dbReference>
<evidence type="ECO:0000313" key="3">
    <source>
        <dbReference type="Proteomes" id="UP001526426"/>
    </source>
</evidence>
<gene>
    <name evidence="2" type="ORF">K4A83_12470</name>
</gene>
<dbReference type="EMBL" id="JAIHOM010000056">
    <property type="protein sequence ID" value="MCW6037075.1"/>
    <property type="molecule type" value="Genomic_DNA"/>
</dbReference>
<evidence type="ECO:0000259" key="1">
    <source>
        <dbReference type="Pfam" id="PF07992"/>
    </source>
</evidence>
<proteinExistence type="predicted"/>
<dbReference type="SUPFAM" id="SSF51905">
    <property type="entry name" value="FAD/NAD(P)-binding domain"/>
    <property type="match status" value="2"/>
</dbReference>
<dbReference type="Proteomes" id="UP001526426">
    <property type="component" value="Unassembled WGS sequence"/>
</dbReference>
<protein>
    <submittedName>
        <fullName evidence="2">FAD-dependent oxidoreductase</fullName>
    </submittedName>
</protein>